<dbReference type="GO" id="GO:0046872">
    <property type="term" value="F:metal ion binding"/>
    <property type="evidence" value="ECO:0007669"/>
    <property type="project" value="InterPro"/>
</dbReference>
<keyword evidence="2" id="KW-0732">Signal</keyword>
<evidence type="ECO:0000256" key="1">
    <source>
        <dbReference type="SAM" id="MobiDB-lite"/>
    </source>
</evidence>
<dbReference type="InterPro" id="IPR004843">
    <property type="entry name" value="Calcineurin-like_PHP"/>
</dbReference>
<gene>
    <name evidence="5" type="ORF">CD158_10390</name>
</gene>
<dbReference type="PANTHER" id="PTHR45867">
    <property type="entry name" value="PURPLE ACID PHOSPHATASE"/>
    <property type="match status" value="1"/>
</dbReference>
<reference evidence="5 6" key="1">
    <citation type="submission" date="2017-08" db="EMBL/GenBank/DDBJ databases">
        <title>Draft genome sequences of 64 type strains of genus Staph aureus.</title>
        <authorList>
            <person name="Cole K."/>
            <person name="Golubchik T."/>
            <person name="Russell J."/>
            <person name="Foster D."/>
            <person name="Llewelyn M."/>
            <person name="Wilson D."/>
            <person name="Crook D."/>
            <person name="Paul J."/>
        </authorList>
    </citation>
    <scope>NUCLEOTIDE SEQUENCE [LARGE SCALE GENOMIC DNA]</scope>
    <source>
        <strain evidence="5 6">NCTC 12101</strain>
    </source>
</reference>
<feature type="chain" id="PRO_5042993208" evidence="2">
    <location>
        <begin position="30"/>
        <end position="610"/>
    </location>
</feature>
<feature type="domain" description="Purple acid phosphatase N-terminal" evidence="4">
    <location>
        <begin position="73"/>
        <end position="225"/>
    </location>
</feature>
<evidence type="ECO:0000313" key="6">
    <source>
        <dbReference type="Proteomes" id="UP000242470"/>
    </source>
</evidence>
<feature type="compositionally biased region" description="Low complexity" evidence="1">
    <location>
        <begin position="35"/>
        <end position="51"/>
    </location>
</feature>
<dbReference type="RefSeq" id="WP_059106579.1">
    <property type="nucleotide sequence ID" value="NZ_AP024589.1"/>
</dbReference>
<organism evidence="5 6">
    <name type="scientific">Staphylococcus auricularis</name>
    <dbReference type="NCBI Taxonomy" id="29379"/>
    <lineage>
        <taxon>Bacteria</taxon>
        <taxon>Bacillati</taxon>
        <taxon>Bacillota</taxon>
        <taxon>Bacilli</taxon>
        <taxon>Bacillales</taxon>
        <taxon>Staphylococcaceae</taxon>
        <taxon>Staphylococcus</taxon>
    </lineage>
</organism>
<dbReference type="GeneID" id="64982529"/>
<dbReference type="AlphaFoldDB" id="A0AAP8PMU1"/>
<proteinExistence type="predicted"/>
<dbReference type="Proteomes" id="UP000242470">
    <property type="component" value="Unassembled WGS sequence"/>
</dbReference>
<accession>A0AAP8PMU1</accession>
<evidence type="ECO:0000313" key="5">
    <source>
        <dbReference type="EMBL" id="PNZ65848.1"/>
    </source>
</evidence>
<dbReference type="EMBL" id="PPQW01000098">
    <property type="protein sequence ID" value="PNZ65848.1"/>
    <property type="molecule type" value="Genomic_DNA"/>
</dbReference>
<dbReference type="Gene3D" id="3.60.21.10">
    <property type="match status" value="1"/>
</dbReference>
<dbReference type="InterPro" id="IPR015914">
    <property type="entry name" value="PAPs_N"/>
</dbReference>
<protein>
    <submittedName>
        <fullName evidence="5">Serine/threonine protein phosphatase</fullName>
    </submittedName>
</protein>
<dbReference type="Gene3D" id="2.60.40.380">
    <property type="entry name" value="Purple acid phosphatase-like, N-terminal"/>
    <property type="match status" value="1"/>
</dbReference>
<evidence type="ECO:0000256" key="2">
    <source>
        <dbReference type="SAM" id="SignalP"/>
    </source>
</evidence>
<feature type="region of interest" description="Disordered" evidence="1">
    <location>
        <begin position="26"/>
        <end position="52"/>
    </location>
</feature>
<dbReference type="Pfam" id="PF00149">
    <property type="entry name" value="Metallophos"/>
    <property type="match status" value="1"/>
</dbReference>
<comment type="caution">
    <text evidence="5">The sequence shown here is derived from an EMBL/GenBank/DDBJ whole genome shotgun (WGS) entry which is preliminary data.</text>
</comment>
<dbReference type="SUPFAM" id="SSF56300">
    <property type="entry name" value="Metallo-dependent phosphatases"/>
    <property type="match status" value="1"/>
</dbReference>
<evidence type="ECO:0000259" key="3">
    <source>
        <dbReference type="Pfam" id="PF00149"/>
    </source>
</evidence>
<dbReference type="InterPro" id="IPR029052">
    <property type="entry name" value="Metallo-depent_PP-like"/>
</dbReference>
<feature type="signal peptide" evidence="2">
    <location>
        <begin position="1"/>
        <end position="29"/>
    </location>
</feature>
<name>A0AAP8PMU1_9STAP</name>
<dbReference type="PANTHER" id="PTHR45867:SF3">
    <property type="entry name" value="ACID PHOSPHATASE TYPE 7"/>
    <property type="match status" value="1"/>
</dbReference>
<dbReference type="GO" id="GO:0003993">
    <property type="term" value="F:acid phosphatase activity"/>
    <property type="evidence" value="ECO:0007669"/>
    <property type="project" value="InterPro"/>
</dbReference>
<evidence type="ECO:0000259" key="4">
    <source>
        <dbReference type="Pfam" id="PF16656"/>
    </source>
</evidence>
<sequence length="610" mass="68503">MKNKQRIFTGLASLTLLLTLTQGTNTAQASGGGVAPEQVEQTQPQATEQAQKNGIQLTDQKPDVAPVQTENAPNRVTTNFKGDPKTEMAFNWFTTDKFDDAKVWVSGTGDFSDAQVFDAKTKKVDSKYLERDENGNIIFEDVKKDDDGEIIKDKKGNETINGYYTDAQASGPEWTAGDVHGKANLTKQTEYTYKAQATGLKPNTNYHYYVGSESGPKSVVGQFKTAGNKDDGFKFIQYADTQNAYWNENVRDEALFGADTLNQAINTAGNADFVVHSGDVVENAEVEDEWKDLYDRSQPSFMNMAMAPVSGNHDEYALDEDDDKLLGSFNDHFNVPKANNAVNGGSYYSFDYNGAHMVVANTNDNKKDKKDNPKEKAIGKEQMEWIKKDIKQARENGANWVIFNLHKPMYAHSFYFMGDEDVQKVHKELAKQLDDLDVDLVLQGHDHVLSRSKVLQYSNTKNSFADAKVEDAKQETGEDGVTYYDNPKGSVYVLPNMGGTKANADLGDSTLKELKHFRPEFKDLTQKQLDYFHNLFAVGDQPQKTDAFDIQHMKNRDHVNNRDSSDQNYAVYEVEDDQLKVKIYQLHGDIAQGEPRSQELIDEFGIKKDK</sequence>
<dbReference type="Pfam" id="PF16656">
    <property type="entry name" value="Pur_ac_phosph_N"/>
    <property type="match status" value="1"/>
</dbReference>
<feature type="domain" description="Calcineurin-like phosphoesterase" evidence="3">
    <location>
        <begin position="234"/>
        <end position="448"/>
    </location>
</feature>